<evidence type="ECO:0000256" key="1">
    <source>
        <dbReference type="SAM" id="Phobius"/>
    </source>
</evidence>
<sequence>MLQSCCTSYLSIFLIGFSTSISTIISPFVINVLECILIEKERKVKNLYFVLSDPHGCYRELKEILTFWKPQKQTLVLLGDIIDRGPSSLECLRLIMQLREKGNVITVGGNHEQLLCEWLEMQGNESFYYLEIFNQTIKSFFPDITDVLQKYTKEKIADNLRTMYQAELSFIKGMVTYYETDQLLFVHGGCNLKPDWKKEAERDCKWIRQPFISGENETGKTIIFGHTPTENMHPVKSNDIWISPCGTKIGIDGSCVYGGQLNAIVISESGKLMNTYSVKKKG</sequence>
<protein>
    <submittedName>
        <fullName evidence="3">Serine/threonine protein phosphatase</fullName>
    </submittedName>
</protein>
<dbReference type="GO" id="GO:0005737">
    <property type="term" value="C:cytoplasm"/>
    <property type="evidence" value="ECO:0007669"/>
    <property type="project" value="TreeGrafter"/>
</dbReference>
<dbReference type="PANTHER" id="PTHR42850:SF4">
    <property type="entry name" value="ZINC-DEPENDENT ENDOPOLYPHOSPHATASE"/>
    <property type="match status" value="1"/>
</dbReference>
<feature type="domain" description="Calcineurin-like phosphoesterase" evidence="2">
    <location>
        <begin position="50"/>
        <end position="230"/>
    </location>
</feature>
<dbReference type="GO" id="GO:0110154">
    <property type="term" value="P:RNA decapping"/>
    <property type="evidence" value="ECO:0007669"/>
    <property type="project" value="TreeGrafter"/>
</dbReference>
<dbReference type="SUPFAM" id="SSF56300">
    <property type="entry name" value="Metallo-dependent phosphatases"/>
    <property type="match status" value="1"/>
</dbReference>
<reference evidence="3 4" key="1">
    <citation type="submission" date="2019-10" db="EMBL/GenBank/DDBJ databases">
        <title>Complete genome sequences for adaption low water activity.</title>
        <authorList>
            <person name="Zhao L."/>
            <person name="Zhong J."/>
        </authorList>
    </citation>
    <scope>NUCLEOTIDE SEQUENCE [LARGE SCALE GENOMIC DNA]</scope>
    <source>
        <strain evidence="3 4">FDU301</strain>
        <plasmid evidence="4">pfdu301a</plasmid>
    </source>
</reference>
<evidence type="ECO:0000259" key="2">
    <source>
        <dbReference type="Pfam" id="PF00149"/>
    </source>
</evidence>
<proteinExistence type="predicted"/>
<keyword evidence="3" id="KW-0614">Plasmid</keyword>
<dbReference type="GO" id="GO:0016791">
    <property type="term" value="F:phosphatase activity"/>
    <property type="evidence" value="ECO:0007669"/>
    <property type="project" value="TreeGrafter"/>
</dbReference>
<dbReference type="PANTHER" id="PTHR42850">
    <property type="entry name" value="METALLOPHOSPHOESTERASE"/>
    <property type="match status" value="1"/>
</dbReference>
<geneLocation type="plasmid" evidence="4">
    <name>pfdu301a</name>
</geneLocation>
<dbReference type="Proteomes" id="UP000501076">
    <property type="component" value="Plasmid pFDU301A"/>
</dbReference>
<name>A0A6M6E6Y2_PRIMG</name>
<keyword evidence="1" id="KW-0812">Transmembrane</keyword>
<dbReference type="GO" id="GO:0008803">
    <property type="term" value="F:bis(5'-nucleosyl)-tetraphosphatase (symmetrical) activity"/>
    <property type="evidence" value="ECO:0007669"/>
    <property type="project" value="TreeGrafter"/>
</dbReference>
<keyword evidence="1" id="KW-1133">Transmembrane helix</keyword>
<evidence type="ECO:0000313" key="4">
    <source>
        <dbReference type="Proteomes" id="UP000501076"/>
    </source>
</evidence>
<dbReference type="InterPro" id="IPR029052">
    <property type="entry name" value="Metallo-depent_PP-like"/>
</dbReference>
<feature type="transmembrane region" description="Helical" evidence="1">
    <location>
        <begin position="12"/>
        <end position="33"/>
    </location>
</feature>
<organism evidence="3 4">
    <name type="scientific">Priestia megaterium</name>
    <name type="common">Bacillus megaterium</name>
    <dbReference type="NCBI Taxonomy" id="1404"/>
    <lineage>
        <taxon>Bacteria</taxon>
        <taxon>Bacillati</taxon>
        <taxon>Bacillota</taxon>
        <taxon>Bacilli</taxon>
        <taxon>Bacillales</taxon>
        <taxon>Bacillaceae</taxon>
        <taxon>Priestia</taxon>
    </lineage>
</organism>
<accession>A0A6M6E6Y2</accession>
<evidence type="ECO:0000313" key="3">
    <source>
        <dbReference type="EMBL" id="QJX80899.1"/>
    </source>
</evidence>
<dbReference type="Gene3D" id="3.60.21.10">
    <property type="match status" value="1"/>
</dbReference>
<dbReference type="InterPro" id="IPR050126">
    <property type="entry name" value="Ap4A_hydrolase"/>
</dbReference>
<dbReference type="AlphaFoldDB" id="A0A6M6E6Y2"/>
<dbReference type="EMBL" id="CP045273">
    <property type="protein sequence ID" value="QJX80899.1"/>
    <property type="molecule type" value="Genomic_DNA"/>
</dbReference>
<dbReference type="Pfam" id="PF00149">
    <property type="entry name" value="Metallophos"/>
    <property type="match status" value="1"/>
</dbReference>
<keyword evidence="1" id="KW-0472">Membrane</keyword>
<dbReference type="InterPro" id="IPR004843">
    <property type="entry name" value="Calcineurin-like_PHP"/>
</dbReference>
<gene>
    <name evidence="3" type="ORF">FDZ14_32940</name>
</gene>